<keyword evidence="3" id="KW-0624">Polysaccharide degradation</keyword>
<evidence type="ECO:0000256" key="4">
    <source>
        <dbReference type="SAM" id="Phobius"/>
    </source>
</evidence>
<evidence type="ECO:0000313" key="7">
    <source>
        <dbReference type="Proteomes" id="UP000178323"/>
    </source>
</evidence>
<dbReference type="InterPro" id="IPR001000">
    <property type="entry name" value="GH10_dom"/>
</dbReference>
<keyword evidence="4" id="KW-0812">Transmembrane</keyword>
<gene>
    <name evidence="6" type="ORF">A2Y83_04965</name>
</gene>
<dbReference type="Pfam" id="PF00331">
    <property type="entry name" value="Glyco_hydro_10"/>
    <property type="match status" value="1"/>
</dbReference>
<protein>
    <recommendedName>
        <fullName evidence="5">GH10 domain-containing protein</fullName>
    </recommendedName>
</protein>
<dbReference type="Proteomes" id="UP000178323">
    <property type="component" value="Unassembled WGS sequence"/>
</dbReference>
<evidence type="ECO:0000313" key="6">
    <source>
        <dbReference type="EMBL" id="OGF20335.1"/>
    </source>
</evidence>
<dbReference type="GO" id="GO:0004553">
    <property type="term" value="F:hydrolase activity, hydrolyzing O-glycosyl compounds"/>
    <property type="evidence" value="ECO:0007669"/>
    <property type="project" value="InterPro"/>
</dbReference>
<dbReference type="STRING" id="1797985.A2Y83_04965"/>
<dbReference type="AlphaFoldDB" id="A0A1F5S0W7"/>
<keyword evidence="2" id="KW-0119">Carbohydrate metabolism</keyword>
<keyword evidence="4" id="KW-1133">Transmembrane helix</keyword>
<comment type="caution">
    <text evidence="6">The sequence shown here is derived from an EMBL/GenBank/DDBJ whole genome shotgun (WGS) entry which is preliminary data.</text>
</comment>
<dbReference type="Gene3D" id="3.20.20.80">
    <property type="entry name" value="Glycosidases"/>
    <property type="match status" value="1"/>
</dbReference>
<dbReference type="SUPFAM" id="SSF51445">
    <property type="entry name" value="(Trans)glycosidases"/>
    <property type="match status" value="1"/>
</dbReference>
<organism evidence="6 7">
    <name type="scientific">Candidatus Falkowbacteria bacterium RBG_13_39_14</name>
    <dbReference type="NCBI Taxonomy" id="1797985"/>
    <lineage>
        <taxon>Bacteria</taxon>
        <taxon>Candidatus Falkowiibacteriota</taxon>
    </lineage>
</organism>
<feature type="transmembrane region" description="Helical" evidence="4">
    <location>
        <begin position="6"/>
        <end position="25"/>
    </location>
</feature>
<dbReference type="InterPro" id="IPR017853">
    <property type="entry name" value="GH"/>
</dbReference>
<dbReference type="EMBL" id="MFFS01000097">
    <property type="protein sequence ID" value="OGF20335.1"/>
    <property type="molecule type" value="Genomic_DNA"/>
</dbReference>
<evidence type="ECO:0000256" key="3">
    <source>
        <dbReference type="ARBA" id="ARBA00023326"/>
    </source>
</evidence>
<evidence type="ECO:0000256" key="2">
    <source>
        <dbReference type="ARBA" id="ARBA00023277"/>
    </source>
</evidence>
<reference evidence="6 7" key="1">
    <citation type="journal article" date="2016" name="Nat. Commun.">
        <title>Thousands of microbial genomes shed light on interconnected biogeochemical processes in an aquifer system.</title>
        <authorList>
            <person name="Anantharaman K."/>
            <person name="Brown C.T."/>
            <person name="Hug L.A."/>
            <person name="Sharon I."/>
            <person name="Castelle C.J."/>
            <person name="Probst A.J."/>
            <person name="Thomas B.C."/>
            <person name="Singh A."/>
            <person name="Wilkins M.J."/>
            <person name="Karaoz U."/>
            <person name="Brodie E.L."/>
            <person name="Williams K.H."/>
            <person name="Hubbard S.S."/>
            <person name="Banfield J.F."/>
        </authorList>
    </citation>
    <scope>NUCLEOTIDE SEQUENCE [LARGE SCALE GENOMIC DNA]</scope>
</reference>
<feature type="domain" description="GH10" evidence="5">
    <location>
        <begin position="78"/>
        <end position="167"/>
    </location>
</feature>
<proteinExistence type="predicted"/>
<keyword evidence="4" id="KW-0472">Membrane</keyword>
<name>A0A1F5S0W7_9BACT</name>
<keyword evidence="1" id="KW-0378">Hydrolase</keyword>
<accession>A0A1F5S0W7</accession>
<evidence type="ECO:0000259" key="5">
    <source>
        <dbReference type="Pfam" id="PF00331"/>
    </source>
</evidence>
<dbReference type="GO" id="GO:0000272">
    <property type="term" value="P:polysaccharide catabolic process"/>
    <property type="evidence" value="ECO:0007669"/>
    <property type="project" value="UniProtKB-KW"/>
</dbReference>
<evidence type="ECO:0000256" key="1">
    <source>
        <dbReference type="ARBA" id="ARBA00022801"/>
    </source>
</evidence>
<sequence>MKIVKLLLRIILYLLILFSILYLIFRSRPVGIVSSPDEIEWGVNFSKKFAENMSLDWKKLYLAILDDLKAETIRMPLYWTEIEPYEGEYRFEDYDWMIEEAAKKSTRMILVVGRKVPRWPECHIPDWVAQYEETEQWEKMLYFIGQLVKRYRNINNLYAWQVENEPFLSFGICPDCDADLLDKEIALARQLDPYHPIMVTDSGELSIWLRAAERADIFGSTLYRIVYKKPFGYIKYPLDPKFFWAKANLVNILNPGKPIIISELQAEPWAPGQIHLMSLDEQSKSMDLEKFHENIGYAKKVGFPEVYLWGVEWWYWLKEKHGKAEIWEAAKNVIQK</sequence>